<dbReference type="InterPro" id="IPR015854">
    <property type="entry name" value="ABC_transpr_LolD-like"/>
</dbReference>
<keyword evidence="3" id="KW-0547">Nucleotide-binding</keyword>
<dbReference type="SMART" id="SM00382">
    <property type="entry name" value="AAA"/>
    <property type="match status" value="1"/>
</dbReference>
<dbReference type="Gene3D" id="3.40.50.300">
    <property type="entry name" value="P-loop containing nucleotide triphosphate hydrolases"/>
    <property type="match status" value="1"/>
</dbReference>
<feature type="domain" description="ABC transporter" evidence="5">
    <location>
        <begin position="65"/>
        <end position="286"/>
    </location>
</feature>
<dbReference type="GO" id="GO:0005524">
    <property type="term" value="F:ATP binding"/>
    <property type="evidence" value="ECO:0007669"/>
    <property type="project" value="UniProtKB-KW"/>
</dbReference>
<dbReference type="PROSITE" id="PS00211">
    <property type="entry name" value="ABC_TRANSPORTER_1"/>
    <property type="match status" value="1"/>
</dbReference>
<dbReference type="InterPro" id="IPR017871">
    <property type="entry name" value="ABC_transporter-like_CS"/>
</dbReference>
<keyword evidence="4 6" id="KW-0067">ATP-binding</keyword>
<keyword evidence="7" id="KW-1185">Reference proteome</keyword>
<organism evidence="6 7">
    <name type="scientific">Plantimonas leprariae</name>
    <dbReference type="NCBI Taxonomy" id="2615207"/>
    <lineage>
        <taxon>Bacteria</taxon>
        <taxon>Pseudomonadati</taxon>
        <taxon>Pseudomonadota</taxon>
        <taxon>Alphaproteobacteria</taxon>
        <taxon>Hyphomicrobiales</taxon>
        <taxon>Aurantimonadaceae</taxon>
        <taxon>Plantimonas</taxon>
    </lineage>
</organism>
<evidence type="ECO:0000256" key="1">
    <source>
        <dbReference type="ARBA" id="ARBA00005417"/>
    </source>
</evidence>
<gene>
    <name evidence="6" type="ORF">F6X38_12385</name>
</gene>
<keyword evidence="2" id="KW-0813">Transport</keyword>
<accession>A0A7V7PNY1</accession>
<dbReference type="InterPro" id="IPR017911">
    <property type="entry name" value="MacB-like_ATP-bd"/>
</dbReference>
<name>A0A7V7PNY1_9HYPH</name>
<evidence type="ECO:0000256" key="2">
    <source>
        <dbReference type="ARBA" id="ARBA00022448"/>
    </source>
</evidence>
<evidence type="ECO:0000313" key="6">
    <source>
        <dbReference type="EMBL" id="KAB0679614.1"/>
    </source>
</evidence>
<evidence type="ECO:0000259" key="5">
    <source>
        <dbReference type="PROSITE" id="PS50893"/>
    </source>
</evidence>
<protein>
    <submittedName>
        <fullName evidence="6">ABC transporter ATP-binding protein</fullName>
    </submittedName>
</protein>
<sequence length="286" mass="29535">MSSLPADGFAAFIWRSLRCPTGGPGDARAAKRFAAGENRPAIHIEPVEAPAAKGFSGLRETKPILAVRDLAKTVPGGRRLFSGLDLEVKAGELVAVVGESGSGKSTFLNILAGLDDGDSGEVVVDGTATGGLDERGRTELRRTRIGFVFQAFHILPYLTLRQNVALPLALVSGDAAAIESQADAKLAAVGLGDRGGSYARDLSGGELQRVAIARALVHEPALILGDEPTGNLDPETAGRVLALFAGAVREGDAAAVIVTHSRSVAAVADRVLTLTSNGLSDADRAR</sequence>
<evidence type="ECO:0000256" key="4">
    <source>
        <dbReference type="ARBA" id="ARBA00022840"/>
    </source>
</evidence>
<dbReference type="GO" id="GO:0016887">
    <property type="term" value="F:ATP hydrolysis activity"/>
    <property type="evidence" value="ECO:0007669"/>
    <property type="project" value="InterPro"/>
</dbReference>
<dbReference type="InterPro" id="IPR003593">
    <property type="entry name" value="AAA+_ATPase"/>
</dbReference>
<dbReference type="InterPro" id="IPR003439">
    <property type="entry name" value="ABC_transporter-like_ATP-bd"/>
</dbReference>
<comment type="similarity">
    <text evidence="1">Belongs to the ABC transporter superfamily.</text>
</comment>
<dbReference type="PANTHER" id="PTHR24220">
    <property type="entry name" value="IMPORT ATP-BINDING PROTEIN"/>
    <property type="match status" value="1"/>
</dbReference>
<evidence type="ECO:0000313" key="7">
    <source>
        <dbReference type="Proteomes" id="UP000432089"/>
    </source>
</evidence>
<dbReference type="GO" id="GO:0022857">
    <property type="term" value="F:transmembrane transporter activity"/>
    <property type="evidence" value="ECO:0007669"/>
    <property type="project" value="TreeGrafter"/>
</dbReference>
<dbReference type="SUPFAM" id="SSF52540">
    <property type="entry name" value="P-loop containing nucleoside triphosphate hydrolases"/>
    <property type="match status" value="1"/>
</dbReference>
<dbReference type="Pfam" id="PF00005">
    <property type="entry name" value="ABC_tran"/>
    <property type="match status" value="1"/>
</dbReference>
<dbReference type="PANTHER" id="PTHR24220:SF685">
    <property type="entry name" value="ABC TRANSPORTER RELATED"/>
    <property type="match status" value="1"/>
</dbReference>
<comment type="caution">
    <text evidence="6">The sequence shown here is derived from an EMBL/GenBank/DDBJ whole genome shotgun (WGS) entry which is preliminary data.</text>
</comment>
<reference evidence="6 7" key="1">
    <citation type="submission" date="2019-09" db="EMBL/GenBank/DDBJ databases">
        <title>YIM 132180 draft genome.</title>
        <authorList>
            <person name="Zhang K."/>
        </authorList>
    </citation>
    <scope>NUCLEOTIDE SEQUENCE [LARGE SCALE GENOMIC DNA]</scope>
    <source>
        <strain evidence="6 7">YIM 132180</strain>
    </source>
</reference>
<dbReference type="CDD" id="cd03255">
    <property type="entry name" value="ABC_MJ0796_LolCDE_FtsE"/>
    <property type="match status" value="1"/>
</dbReference>
<dbReference type="EMBL" id="VZDO01000009">
    <property type="protein sequence ID" value="KAB0679614.1"/>
    <property type="molecule type" value="Genomic_DNA"/>
</dbReference>
<dbReference type="AlphaFoldDB" id="A0A7V7PNY1"/>
<dbReference type="Proteomes" id="UP000432089">
    <property type="component" value="Unassembled WGS sequence"/>
</dbReference>
<dbReference type="InterPro" id="IPR027417">
    <property type="entry name" value="P-loop_NTPase"/>
</dbReference>
<dbReference type="PROSITE" id="PS50893">
    <property type="entry name" value="ABC_TRANSPORTER_2"/>
    <property type="match status" value="1"/>
</dbReference>
<dbReference type="GO" id="GO:0005886">
    <property type="term" value="C:plasma membrane"/>
    <property type="evidence" value="ECO:0007669"/>
    <property type="project" value="TreeGrafter"/>
</dbReference>
<proteinExistence type="inferred from homology"/>
<evidence type="ECO:0000256" key="3">
    <source>
        <dbReference type="ARBA" id="ARBA00022741"/>
    </source>
</evidence>